<dbReference type="InterPro" id="IPR051207">
    <property type="entry name" value="ComplexI_NDUFA9_subunit"/>
</dbReference>
<dbReference type="PANTHER" id="PTHR12126:SF16">
    <property type="entry name" value="MIOREX COMPLEX COMPONENT 2"/>
    <property type="match status" value="1"/>
</dbReference>
<accession>A0A2X0LII8</accession>
<dbReference type="GO" id="GO:0044877">
    <property type="term" value="F:protein-containing complex binding"/>
    <property type="evidence" value="ECO:0007669"/>
    <property type="project" value="TreeGrafter"/>
</dbReference>
<organism evidence="1 2">
    <name type="scientific">Microbotryum saponariae</name>
    <dbReference type="NCBI Taxonomy" id="289078"/>
    <lineage>
        <taxon>Eukaryota</taxon>
        <taxon>Fungi</taxon>
        <taxon>Dikarya</taxon>
        <taxon>Basidiomycota</taxon>
        <taxon>Pucciniomycotina</taxon>
        <taxon>Microbotryomycetes</taxon>
        <taxon>Microbotryales</taxon>
        <taxon>Microbotryaceae</taxon>
        <taxon>Microbotryum</taxon>
    </lineage>
</organism>
<name>A0A2X0LII8_9BASI</name>
<dbReference type="STRING" id="289078.A0A2X0LII8"/>
<dbReference type="Gene3D" id="3.40.50.720">
    <property type="entry name" value="NAD(P)-binding Rossmann-like Domain"/>
    <property type="match status" value="1"/>
</dbReference>
<evidence type="ECO:0000313" key="1">
    <source>
        <dbReference type="EMBL" id="SCZ95913.1"/>
    </source>
</evidence>
<protein>
    <submittedName>
        <fullName evidence="1">BZ3500_MvSof-1268-A1-R1_Chr8-1g09879 protein</fullName>
    </submittedName>
</protein>
<dbReference type="OrthoDB" id="276721at2759"/>
<dbReference type="PANTHER" id="PTHR12126">
    <property type="entry name" value="NADH-UBIQUINONE OXIDOREDUCTASE 39 KDA SUBUNIT-RELATED"/>
    <property type="match status" value="1"/>
</dbReference>
<sequence length="360" mass="39141">MSRTIPKLLIVGGNGFVGSSVAKAAVARGWNVVSLSRSGNPFVTPAGHEPTWASKVSFTTVHRSFARRRRPSFQLMGRRIGQVEWRAGTPFDPSTYASLLPSCTAVVSTLGTLLETNYKENGQANPFGVLRGIVDNVLGSRGNPLAKGANERSYERINRDAAVTMASAFVNSSPPSSSPARRSPFVYISAEDIFRPFVPSRYISTKRQAESLISSLSQPSTSTYEAAAELPPSANRRSTRVLRPIFIRPSLIYHPHLAPATTLPATLFEATSKIHRMIPPPLRFDTLFAAGPDARSPLQAHRWDAQGDELPSAFQSMASLFAIPPIHVDAVGQAVLRSIEDEGVEGVVDVERMRNMLGFD</sequence>
<dbReference type="AlphaFoldDB" id="A0A2X0LII8"/>
<proteinExistence type="predicted"/>
<dbReference type="GO" id="GO:0005739">
    <property type="term" value="C:mitochondrion"/>
    <property type="evidence" value="ECO:0007669"/>
    <property type="project" value="TreeGrafter"/>
</dbReference>
<evidence type="ECO:0000313" key="2">
    <source>
        <dbReference type="Proteomes" id="UP000249723"/>
    </source>
</evidence>
<gene>
    <name evidence="1" type="ORF">BZ3500_MVSOF-1268-A1-R1_CHR8-1G09879</name>
</gene>
<keyword evidence="2" id="KW-1185">Reference proteome</keyword>
<dbReference type="SUPFAM" id="SSF51735">
    <property type="entry name" value="NAD(P)-binding Rossmann-fold domains"/>
    <property type="match status" value="1"/>
</dbReference>
<reference evidence="2" key="1">
    <citation type="submission" date="2016-10" db="EMBL/GenBank/DDBJ databases">
        <authorList>
            <person name="Jeantristanb JTB J.-T."/>
            <person name="Ricardo R."/>
        </authorList>
    </citation>
    <scope>NUCLEOTIDE SEQUENCE [LARGE SCALE GENOMIC DNA]</scope>
</reference>
<dbReference type="InterPro" id="IPR036291">
    <property type="entry name" value="NAD(P)-bd_dom_sf"/>
</dbReference>
<dbReference type="EMBL" id="FMWP01000087">
    <property type="protein sequence ID" value="SCZ95913.1"/>
    <property type="molecule type" value="Genomic_DNA"/>
</dbReference>
<dbReference type="Proteomes" id="UP000249723">
    <property type="component" value="Unassembled WGS sequence"/>
</dbReference>